<keyword evidence="4 8" id="KW-0223">Dioxygenase</keyword>
<comment type="cofactor">
    <cofactor evidence="1">
        <name>L-ascorbate</name>
        <dbReference type="ChEBI" id="CHEBI:38290"/>
    </cofactor>
</comment>
<dbReference type="EMBL" id="JACIDK010000002">
    <property type="protein sequence ID" value="MBB3890641.1"/>
    <property type="molecule type" value="Genomic_DNA"/>
</dbReference>
<dbReference type="Pfam" id="PF00578">
    <property type="entry name" value="AhpC-TSA"/>
    <property type="match status" value="1"/>
</dbReference>
<dbReference type="InterPro" id="IPR036249">
    <property type="entry name" value="Thioredoxin-like_sf"/>
</dbReference>
<feature type="domain" description="Fe2OG dioxygenase" evidence="7">
    <location>
        <begin position="232"/>
        <end position="333"/>
    </location>
</feature>
<accession>A0A839ZZ66</accession>
<evidence type="ECO:0000256" key="3">
    <source>
        <dbReference type="ARBA" id="ARBA00022896"/>
    </source>
</evidence>
<dbReference type="Pfam" id="PF13640">
    <property type="entry name" value="2OG-FeII_Oxy_3"/>
    <property type="match status" value="1"/>
</dbReference>
<dbReference type="SMART" id="SM00702">
    <property type="entry name" value="P4Hc"/>
    <property type="match status" value="1"/>
</dbReference>
<keyword evidence="3" id="KW-0847">Vitamin C</keyword>
<dbReference type="InterPro" id="IPR044862">
    <property type="entry name" value="Pro_4_hyd_alph_FE2OG_OXY"/>
</dbReference>
<dbReference type="GO" id="GO:0051213">
    <property type="term" value="F:dioxygenase activity"/>
    <property type="evidence" value="ECO:0007669"/>
    <property type="project" value="UniProtKB-KW"/>
</dbReference>
<keyword evidence="9" id="KW-1185">Reference proteome</keyword>
<dbReference type="GO" id="GO:0031418">
    <property type="term" value="F:L-ascorbic acid binding"/>
    <property type="evidence" value="ECO:0007669"/>
    <property type="project" value="UniProtKB-KW"/>
</dbReference>
<dbReference type="AlphaFoldDB" id="A0A839ZZ66"/>
<evidence type="ECO:0000256" key="5">
    <source>
        <dbReference type="ARBA" id="ARBA00023002"/>
    </source>
</evidence>
<evidence type="ECO:0000313" key="8">
    <source>
        <dbReference type="EMBL" id="MBB3890641.1"/>
    </source>
</evidence>
<name>A0A839ZZ66_9CAUL</name>
<keyword evidence="6" id="KW-0408">Iron</keyword>
<dbReference type="InterPro" id="IPR005123">
    <property type="entry name" value="Oxoglu/Fe-dep_dioxygenase_dom"/>
</dbReference>
<reference evidence="8 9" key="1">
    <citation type="submission" date="2020-08" db="EMBL/GenBank/DDBJ databases">
        <title>Genomic Encyclopedia of Type Strains, Phase IV (KMG-IV): sequencing the most valuable type-strain genomes for metagenomic binning, comparative biology and taxonomic classification.</title>
        <authorList>
            <person name="Goeker M."/>
        </authorList>
    </citation>
    <scope>NUCLEOTIDE SEQUENCE [LARGE SCALE GENOMIC DNA]</scope>
    <source>
        <strain evidence="8 9">DSM 21793</strain>
    </source>
</reference>
<sequence>MMMQTGQAAPWFTAPTPSVPNFNFSSLGGRYVLLAFLPTEPIARQLALAAMQAHQSLYDQTNLVAFGVLRDPVAMSQAQDRPGLMWFLDQSGAVSRAYGAVSQAGVETPYWCLLDPSLRVMVAGGMDQTEQVFAAIRALPAPGDHAGVPLHAPVLVVPRIFEPEMCARLIEFYERRGGERSGTMRQVGGKTVAVLDDFKSRRDATIEDEAFRDELRARIQTRLLRPINRAFQFNPTRIERYIVACYDADDGGGYFKPHRDNTTSGTAHRKFACSINLNAEEFEGGDLRFPEFGPKTYRPPTGGAVVFSCSLLHEATPVTRGRRYAFLPFFFDEAGEALRQKNLHTLQFGDEPSARAAGA</sequence>
<dbReference type="Gene3D" id="3.40.30.10">
    <property type="entry name" value="Glutaredoxin"/>
    <property type="match status" value="1"/>
</dbReference>
<dbReference type="InterPro" id="IPR006620">
    <property type="entry name" value="Pro_4_hyd_alph"/>
</dbReference>
<protein>
    <submittedName>
        <fullName evidence="8">Putative 2-oxoglutarate/Fe(II)-dependent dioxygenase YbiX/peroxiredoxin</fullName>
    </submittedName>
</protein>
<dbReference type="SUPFAM" id="SSF51197">
    <property type="entry name" value="Clavaminate synthase-like"/>
    <property type="match status" value="1"/>
</dbReference>
<keyword evidence="2" id="KW-0479">Metal-binding</keyword>
<dbReference type="GO" id="GO:0016209">
    <property type="term" value="F:antioxidant activity"/>
    <property type="evidence" value="ECO:0007669"/>
    <property type="project" value="InterPro"/>
</dbReference>
<evidence type="ECO:0000259" key="7">
    <source>
        <dbReference type="PROSITE" id="PS51471"/>
    </source>
</evidence>
<dbReference type="InterPro" id="IPR000866">
    <property type="entry name" value="AhpC/TSA"/>
</dbReference>
<keyword evidence="5" id="KW-0560">Oxidoreductase</keyword>
<comment type="caution">
    <text evidence="8">The sequence shown here is derived from an EMBL/GenBank/DDBJ whole genome shotgun (WGS) entry which is preliminary data.</text>
</comment>
<evidence type="ECO:0000256" key="6">
    <source>
        <dbReference type="ARBA" id="ARBA00023004"/>
    </source>
</evidence>
<gene>
    <name evidence="8" type="ORF">GGQ61_001358</name>
</gene>
<dbReference type="Proteomes" id="UP000530564">
    <property type="component" value="Unassembled WGS sequence"/>
</dbReference>
<organism evidence="8 9">
    <name type="scientific">Phenylobacterium haematophilum</name>
    <dbReference type="NCBI Taxonomy" id="98513"/>
    <lineage>
        <taxon>Bacteria</taxon>
        <taxon>Pseudomonadati</taxon>
        <taxon>Pseudomonadota</taxon>
        <taxon>Alphaproteobacteria</taxon>
        <taxon>Caulobacterales</taxon>
        <taxon>Caulobacteraceae</taxon>
        <taxon>Phenylobacterium</taxon>
    </lineage>
</organism>
<dbReference type="PROSITE" id="PS51471">
    <property type="entry name" value="FE2OG_OXY"/>
    <property type="match status" value="1"/>
</dbReference>
<dbReference type="SUPFAM" id="SSF52833">
    <property type="entry name" value="Thioredoxin-like"/>
    <property type="match status" value="1"/>
</dbReference>
<dbReference type="GO" id="GO:0016705">
    <property type="term" value="F:oxidoreductase activity, acting on paired donors, with incorporation or reduction of molecular oxygen"/>
    <property type="evidence" value="ECO:0007669"/>
    <property type="project" value="InterPro"/>
</dbReference>
<dbReference type="Gene3D" id="2.60.120.620">
    <property type="entry name" value="q2cbj1_9rhob like domain"/>
    <property type="match status" value="1"/>
</dbReference>
<evidence type="ECO:0000256" key="4">
    <source>
        <dbReference type="ARBA" id="ARBA00022964"/>
    </source>
</evidence>
<dbReference type="GO" id="GO:0005506">
    <property type="term" value="F:iron ion binding"/>
    <property type="evidence" value="ECO:0007669"/>
    <property type="project" value="InterPro"/>
</dbReference>
<evidence type="ECO:0000313" key="9">
    <source>
        <dbReference type="Proteomes" id="UP000530564"/>
    </source>
</evidence>
<proteinExistence type="predicted"/>
<evidence type="ECO:0000256" key="1">
    <source>
        <dbReference type="ARBA" id="ARBA00001961"/>
    </source>
</evidence>
<evidence type="ECO:0000256" key="2">
    <source>
        <dbReference type="ARBA" id="ARBA00022723"/>
    </source>
</evidence>